<dbReference type="SUPFAM" id="SSF52172">
    <property type="entry name" value="CheY-like"/>
    <property type="match status" value="1"/>
</dbReference>
<dbReference type="GO" id="GO:0005829">
    <property type="term" value="C:cytosol"/>
    <property type="evidence" value="ECO:0007669"/>
    <property type="project" value="TreeGrafter"/>
</dbReference>
<keyword evidence="1 4" id="KW-0597">Phosphoprotein</keyword>
<dbReference type="PANTHER" id="PTHR48111">
    <property type="entry name" value="REGULATOR OF RPOS"/>
    <property type="match status" value="1"/>
</dbReference>
<name>A0A9D5NYE9_XYLRU</name>
<comment type="caution">
    <text evidence="8">The sequence shown here is derived from an EMBL/GenBank/DDBJ whole genome shotgun (WGS) entry which is preliminary data.</text>
</comment>
<dbReference type="InterPro" id="IPR016032">
    <property type="entry name" value="Sig_transdc_resp-reg_C-effctor"/>
</dbReference>
<dbReference type="EMBL" id="SUYC01000002">
    <property type="protein sequence ID" value="MBE6269796.1"/>
    <property type="molecule type" value="Genomic_DNA"/>
</dbReference>
<evidence type="ECO:0000313" key="8">
    <source>
        <dbReference type="EMBL" id="MBE6269796.1"/>
    </source>
</evidence>
<evidence type="ECO:0000256" key="3">
    <source>
        <dbReference type="ARBA" id="ARBA00023125"/>
    </source>
</evidence>
<dbReference type="SMART" id="SM00862">
    <property type="entry name" value="Trans_reg_C"/>
    <property type="match status" value="1"/>
</dbReference>
<keyword evidence="2" id="KW-0902">Two-component regulatory system</keyword>
<dbReference type="GO" id="GO:0000156">
    <property type="term" value="F:phosphorelay response regulator activity"/>
    <property type="evidence" value="ECO:0007669"/>
    <property type="project" value="TreeGrafter"/>
</dbReference>
<dbReference type="Pfam" id="PF00486">
    <property type="entry name" value="Trans_reg_C"/>
    <property type="match status" value="1"/>
</dbReference>
<dbReference type="Pfam" id="PF00072">
    <property type="entry name" value="Response_reg"/>
    <property type="match status" value="1"/>
</dbReference>
<dbReference type="Gene3D" id="1.10.10.10">
    <property type="entry name" value="Winged helix-like DNA-binding domain superfamily/Winged helix DNA-binding domain"/>
    <property type="match status" value="1"/>
</dbReference>
<dbReference type="SUPFAM" id="SSF46894">
    <property type="entry name" value="C-terminal effector domain of the bipartite response regulators"/>
    <property type="match status" value="1"/>
</dbReference>
<evidence type="ECO:0000259" key="6">
    <source>
        <dbReference type="PROSITE" id="PS50110"/>
    </source>
</evidence>
<dbReference type="InterPro" id="IPR039420">
    <property type="entry name" value="WalR-like"/>
</dbReference>
<dbReference type="GO" id="GO:0006355">
    <property type="term" value="P:regulation of DNA-templated transcription"/>
    <property type="evidence" value="ECO:0007669"/>
    <property type="project" value="InterPro"/>
</dbReference>
<dbReference type="PROSITE" id="PS50110">
    <property type="entry name" value="RESPONSE_REGULATORY"/>
    <property type="match status" value="1"/>
</dbReference>
<reference evidence="8" key="1">
    <citation type="submission" date="2019-04" db="EMBL/GenBank/DDBJ databases">
        <title>Evolution of Biomass-Degrading Anaerobic Consortia Revealed by Metagenomics.</title>
        <authorList>
            <person name="Peng X."/>
        </authorList>
    </citation>
    <scope>NUCLEOTIDE SEQUENCE</scope>
    <source>
        <strain evidence="8">SIG140</strain>
    </source>
</reference>
<feature type="domain" description="OmpR/PhoB-type" evidence="7">
    <location>
        <begin position="136"/>
        <end position="232"/>
    </location>
</feature>
<feature type="domain" description="Response regulatory" evidence="6">
    <location>
        <begin position="2"/>
        <end position="117"/>
    </location>
</feature>
<proteinExistence type="predicted"/>
<dbReference type="PANTHER" id="PTHR48111:SF40">
    <property type="entry name" value="PHOSPHATE REGULON TRANSCRIPTIONAL REGULATORY PROTEIN PHOB"/>
    <property type="match status" value="1"/>
</dbReference>
<keyword evidence="3 5" id="KW-0238">DNA-binding</keyword>
<dbReference type="InterPro" id="IPR001867">
    <property type="entry name" value="OmpR/PhoB-type_DNA-bd"/>
</dbReference>
<evidence type="ECO:0000259" key="7">
    <source>
        <dbReference type="PROSITE" id="PS51755"/>
    </source>
</evidence>
<accession>A0A9D5NYE9</accession>
<dbReference type="InterPro" id="IPR011006">
    <property type="entry name" value="CheY-like_superfamily"/>
</dbReference>
<dbReference type="CDD" id="cd00383">
    <property type="entry name" value="trans_reg_C"/>
    <property type="match status" value="1"/>
</dbReference>
<evidence type="ECO:0000256" key="1">
    <source>
        <dbReference type="ARBA" id="ARBA00022553"/>
    </source>
</evidence>
<evidence type="ECO:0000313" key="9">
    <source>
        <dbReference type="Proteomes" id="UP000806522"/>
    </source>
</evidence>
<evidence type="ECO:0000256" key="4">
    <source>
        <dbReference type="PROSITE-ProRule" id="PRU00169"/>
    </source>
</evidence>
<dbReference type="GO" id="GO:0000976">
    <property type="term" value="F:transcription cis-regulatory region binding"/>
    <property type="evidence" value="ECO:0007669"/>
    <property type="project" value="TreeGrafter"/>
</dbReference>
<dbReference type="InterPro" id="IPR001789">
    <property type="entry name" value="Sig_transdc_resp-reg_receiver"/>
</dbReference>
<sequence>MKILVVDDELDICEILQYNLETEGFEVMTANSAEEALNLPLQEYALILLDVMMGEMSGFQMARKIKDNPATAHIPIIFITALEGEDNLVKGLNIGADDYIAKPLSMKEVKARVRAVLRRSSQAYHQPEQQAASTSSNKISYEGITLDHNAKTATLDGQNLSLTKLEYELLSLLLQHPNTVFSREELLKYCWPQDVLVLDRTVDVNITRLRKKIGRYGKQIKTRVGYGYCFEK</sequence>
<dbReference type="InterPro" id="IPR036388">
    <property type="entry name" value="WH-like_DNA-bd_sf"/>
</dbReference>
<dbReference type="Gene3D" id="3.40.50.2300">
    <property type="match status" value="1"/>
</dbReference>
<feature type="modified residue" description="4-aspartylphosphate" evidence="4">
    <location>
        <position position="50"/>
    </location>
</feature>
<dbReference type="AlphaFoldDB" id="A0A9D5NYE9"/>
<organism evidence="8 9">
    <name type="scientific">Xylanibacter ruminicola</name>
    <name type="common">Prevotella ruminicola</name>
    <dbReference type="NCBI Taxonomy" id="839"/>
    <lineage>
        <taxon>Bacteria</taxon>
        <taxon>Pseudomonadati</taxon>
        <taxon>Bacteroidota</taxon>
        <taxon>Bacteroidia</taxon>
        <taxon>Bacteroidales</taxon>
        <taxon>Prevotellaceae</taxon>
        <taxon>Xylanibacter</taxon>
    </lineage>
</organism>
<evidence type="ECO:0000256" key="2">
    <source>
        <dbReference type="ARBA" id="ARBA00023012"/>
    </source>
</evidence>
<protein>
    <submittedName>
        <fullName evidence="8">Response regulator transcription factor</fullName>
    </submittedName>
</protein>
<feature type="DNA-binding region" description="OmpR/PhoB-type" evidence="5">
    <location>
        <begin position="136"/>
        <end position="232"/>
    </location>
</feature>
<dbReference type="SMART" id="SM00448">
    <property type="entry name" value="REC"/>
    <property type="match status" value="1"/>
</dbReference>
<dbReference type="PROSITE" id="PS51755">
    <property type="entry name" value="OMPR_PHOB"/>
    <property type="match status" value="1"/>
</dbReference>
<gene>
    <name evidence="8" type="ORF">E7101_02460</name>
</gene>
<evidence type="ECO:0000256" key="5">
    <source>
        <dbReference type="PROSITE-ProRule" id="PRU01091"/>
    </source>
</evidence>
<dbReference type="Proteomes" id="UP000806522">
    <property type="component" value="Unassembled WGS sequence"/>
</dbReference>
<dbReference type="GO" id="GO:0032993">
    <property type="term" value="C:protein-DNA complex"/>
    <property type="evidence" value="ECO:0007669"/>
    <property type="project" value="TreeGrafter"/>
</dbReference>